<dbReference type="EMBL" id="CP002305">
    <property type="protein sequence ID" value="ADQ17922.1"/>
    <property type="molecule type" value="Genomic_DNA"/>
</dbReference>
<keyword evidence="4" id="KW-1185">Reference proteome</keyword>
<evidence type="ECO:0000313" key="4">
    <source>
        <dbReference type="Proteomes" id="UP000007435"/>
    </source>
</evidence>
<evidence type="ECO:0000259" key="2">
    <source>
        <dbReference type="Pfam" id="PF13568"/>
    </source>
</evidence>
<organism evidence="3 4">
    <name type="scientific">Leadbetterella byssophila (strain DSM 17132 / JCM 16389 / KACC 11308 / NBRC 106382 / 4M15)</name>
    <dbReference type="NCBI Taxonomy" id="649349"/>
    <lineage>
        <taxon>Bacteria</taxon>
        <taxon>Pseudomonadati</taxon>
        <taxon>Bacteroidota</taxon>
        <taxon>Cytophagia</taxon>
        <taxon>Cytophagales</taxon>
        <taxon>Leadbetterellaceae</taxon>
        <taxon>Leadbetterella</taxon>
    </lineage>
</organism>
<feature type="signal peptide" evidence="1">
    <location>
        <begin position="1"/>
        <end position="20"/>
    </location>
</feature>
<dbReference type="HOGENOM" id="CLU_082049_4_3_10"/>
<dbReference type="AlphaFoldDB" id="E4RV42"/>
<proteinExistence type="predicted"/>
<dbReference type="STRING" id="649349.Lbys_2243"/>
<feature type="domain" description="Outer membrane protein beta-barrel" evidence="2">
    <location>
        <begin position="12"/>
        <end position="188"/>
    </location>
</feature>
<dbReference type="OrthoDB" id="1160354at2"/>
<gene>
    <name evidence="3" type="ordered locus">Lbys_2243</name>
</gene>
<name>E4RV42_LEAB4</name>
<feature type="chain" id="PRO_5003186955" description="Outer membrane protein beta-barrel domain-containing protein" evidence="1">
    <location>
        <begin position="21"/>
        <end position="214"/>
    </location>
</feature>
<evidence type="ECO:0000313" key="3">
    <source>
        <dbReference type="EMBL" id="ADQ17922.1"/>
    </source>
</evidence>
<reference evidence="3 4" key="2">
    <citation type="journal article" date="2011" name="Stand. Genomic Sci.">
        <title>Complete genome sequence of Leadbetterella byssophila type strain (4M15).</title>
        <authorList>
            <person name="Abt B."/>
            <person name="Teshima H."/>
            <person name="Lucas S."/>
            <person name="Lapidus A."/>
            <person name="Del Rio T.G."/>
            <person name="Nolan M."/>
            <person name="Tice H."/>
            <person name="Cheng J.F."/>
            <person name="Pitluck S."/>
            <person name="Liolios K."/>
            <person name="Pagani I."/>
            <person name="Ivanova N."/>
            <person name="Mavromatis K."/>
            <person name="Pati A."/>
            <person name="Tapia R."/>
            <person name="Han C."/>
            <person name="Goodwin L."/>
            <person name="Chen A."/>
            <person name="Palaniappan K."/>
            <person name="Land M."/>
            <person name="Hauser L."/>
            <person name="Chang Y.J."/>
            <person name="Jeffries C.D."/>
            <person name="Rohde M."/>
            <person name="Goker M."/>
            <person name="Tindall B.J."/>
            <person name="Detter J.C."/>
            <person name="Woyke T."/>
            <person name="Bristow J."/>
            <person name="Eisen J.A."/>
            <person name="Markowitz V."/>
            <person name="Hugenholtz P."/>
            <person name="Klenk H.P."/>
            <person name="Kyrpides N.C."/>
        </authorList>
    </citation>
    <scope>NUCLEOTIDE SEQUENCE [LARGE SCALE GENOMIC DNA]</scope>
    <source>
        <strain evidence="4">DSM 17132 / JCM 16389 / KACC 11308 / NBRC 106382 / 4M15</strain>
    </source>
</reference>
<evidence type="ECO:0000256" key="1">
    <source>
        <dbReference type="SAM" id="SignalP"/>
    </source>
</evidence>
<protein>
    <recommendedName>
        <fullName evidence="2">Outer membrane protein beta-barrel domain-containing protein</fullName>
    </recommendedName>
</protein>
<sequence length="214" mass="23290">MKKKILLSVSLFSFTFGVNAQTITAKAGLNANTMYLRSSYGKEPTDNLLGFHIGGVIDIPVYEKISIEGGLLISQKGVKEKYSEEEYSHRPLYLDIPIVGKYTHQLDNSLSIYGSIGTYFGFGVGGTTQRIDTYSGVNSYKRPIPWGSYNGADINLKTTDAGIILGGGVSFNSFLLGISYNVGVANILTYGNVTGTKLANRVFSLSLGYKLFEF</sequence>
<keyword evidence="1" id="KW-0732">Signal</keyword>
<dbReference type="KEGG" id="lby:Lbys_2243"/>
<dbReference type="RefSeq" id="WP_013408963.1">
    <property type="nucleotide sequence ID" value="NC_014655.1"/>
</dbReference>
<dbReference type="Pfam" id="PF13568">
    <property type="entry name" value="OMP_b-brl_2"/>
    <property type="match status" value="1"/>
</dbReference>
<dbReference type="InterPro" id="IPR025665">
    <property type="entry name" value="Beta-barrel_OMP_2"/>
</dbReference>
<dbReference type="Proteomes" id="UP000007435">
    <property type="component" value="Chromosome"/>
</dbReference>
<reference key="1">
    <citation type="submission" date="2010-11" db="EMBL/GenBank/DDBJ databases">
        <title>The complete genome of Leadbetterella byssophila DSM 17132.</title>
        <authorList>
            <consortium name="US DOE Joint Genome Institute (JGI-PGF)"/>
            <person name="Lucas S."/>
            <person name="Copeland A."/>
            <person name="Lapidus A."/>
            <person name="Glavina del Rio T."/>
            <person name="Dalin E."/>
            <person name="Tice H."/>
            <person name="Bruce D."/>
            <person name="Goodwin L."/>
            <person name="Pitluck S."/>
            <person name="Kyrpides N."/>
            <person name="Mavromatis K."/>
            <person name="Ivanova N."/>
            <person name="Teshima H."/>
            <person name="Brettin T."/>
            <person name="Detter J.C."/>
            <person name="Han C."/>
            <person name="Tapia R."/>
            <person name="Land M."/>
            <person name="Hauser L."/>
            <person name="Markowitz V."/>
            <person name="Cheng J.-F."/>
            <person name="Hugenholtz P."/>
            <person name="Woyke T."/>
            <person name="Wu D."/>
            <person name="Tindall B."/>
            <person name="Pomrenke H.G."/>
            <person name="Brambilla E."/>
            <person name="Klenk H.-P."/>
            <person name="Eisen J.A."/>
        </authorList>
    </citation>
    <scope>NUCLEOTIDE SEQUENCE [LARGE SCALE GENOMIC DNA]</scope>
    <source>
        <strain>DSM 17132</strain>
    </source>
</reference>
<accession>E4RV42</accession>